<dbReference type="EMBL" id="CALNXK010000069">
    <property type="protein sequence ID" value="CAH3142635.1"/>
    <property type="molecule type" value="Genomic_DNA"/>
</dbReference>
<evidence type="ECO:0000259" key="13">
    <source>
        <dbReference type="SMART" id="SM00085"/>
    </source>
</evidence>
<feature type="domain" description="Phospholipase A2-like central" evidence="13">
    <location>
        <begin position="90"/>
        <end position="209"/>
    </location>
</feature>
<dbReference type="PANTHER" id="PTHR11716:SF47">
    <property type="entry name" value="PHOSPHOLIPASE A2-ALPHA"/>
    <property type="match status" value="1"/>
</dbReference>
<dbReference type="InterPro" id="IPR033113">
    <property type="entry name" value="PLA2_histidine"/>
</dbReference>
<evidence type="ECO:0000256" key="12">
    <source>
        <dbReference type="SAM" id="Phobius"/>
    </source>
</evidence>
<dbReference type="InterPro" id="IPR036444">
    <property type="entry name" value="PLipase_A2_dom_sf"/>
</dbReference>
<keyword evidence="10" id="KW-1015">Disulfide bond</keyword>
<dbReference type="Pfam" id="PF00068">
    <property type="entry name" value="Phospholip_A2_1"/>
    <property type="match status" value="1"/>
</dbReference>
<feature type="transmembrane region" description="Helical" evidence="12">
    <location>
        <begin position="34"/>
        <end position="55"/>
    </location>
</feature>
<evidence type="ECO:0000256" key="7">
    <source>
        <dbReference type="ARBA" id="ARBA00022837"/>
    </source>
</evidence>
<keyword evidence="15" id="KW-1185">Reference proteome</keyword>
<dbReference type="PANTHER" id="PTHR11716">
    <property type="entry name" value="PHOSPHOLIPASE A2 FAMILY MEMBER"/>
    <property type="match status" value="1"/>
</dbReference>
<evidence type="ECO:0000256" key="1">
    <source>
        <dbReference type="ARBA" id="ARBA00001913"/>
    </source>
</evidence>
<comment type="cofactor">
    <cofactor evidence="1">
        <name>Ca(2+)</name>
        <dbReference type="ChEBI" id="CHEBI:29108"/>
    </cofactor>
</comment>
<comment type="subcellular location">
    <subcellularLocation>
        <location evidence="2">Secreted</location>
    </subcellularLocation>
</comment>
<protein>
    <recommendedName>
        <fullName evidence="3">phospholipase A2</fullName>
        <ecNumber evidence="3">3.1.1.4</ecNumber>
    </recommendedName>
</protein>
<keyword evidence="4" id="KW-0964">Secreted</keyword>
<dbReference type="PROSITE" id="PS00118">
    <property type="entry name" value="PA2_HIS"/>
    <property type="match status" value="1"/>
</dbReference>
<keyword evidence="6" id="KW-0378">Hydrolase</keyword>
<evidence type="ECO:0000256" key="6">
    <source>
        <dbReference type="ARBA" id="ARBA00022801"/>
    </source>
</evidence>
<keyword evidence="12" id="KW-1133">Transmembrane helix</keyword>
<evidence type="ECO:0000256" key="10">
    <source>
        <dbReference type="ARBA" id="ARBA00023157"/>
    </source>
</evidence>
<dbReference type="PRINTS" id="PR00389">
    <property type="entry name" value="PHPHLIPASEA2"/>
</dbReference>
<accession>A0ABN8PG50</accession>
<keyword evidence="12" id="KW-0472">Membrane</keyword>
<evidence type="ECO:0000256" key="3">
    <source>
        <dbReference type="ARBA" id="ARBA00013278"/>
    </source>
</evidence>
<proteinExistence type="inferred from homology"/>
<dbReference type="Gene3D" id="1.20.90.10">
    <property type="entry name" value="Phospholipase A2 domain"/>
    <property type="match status" value="1"/>
</dbReference>
<organism evidence="14 15">
    <name type="scientific">Porites lobata</name>
    <dbReference type="NCBI Taxonomy" id="104759"/>
    <lineage>
        <taxon>Eukaryota</taxon>
        <taxon>Metazoa</taxon>
        <taxon>Cnidaria</taxon>
        <taxon>Anthozoa</taxon>
        <taxon>Hexacorallia</taxon>
        <taxon>Scleractinia</taxon>
        <taxon>Fungiina</taxon>
        <taxon>Poritidae</taxon>
        <taxon>Porites</taxon>
    </lineage>
</organism>
<keyword evidence="5" id="KW-0479">Metal-binding</keyword>
<dbReference type="InterPro" id="IPR001211">
    <property type="entry name" value="PLA2"/>
</dbReference>
<evidence type="ECO:0000256" key="2">
    <source>
        <dbReference type="ARBA" id="ARBA00004613"/>
    </source>
</evidence>
<feature type="non-terminal residue" evidence="14">
    <location>
        <position position="1"/>
    </location>
</feature>
<dbReference type="SUPFAM" id="SSF48619">
    <property type="entry name" value="Phospholipase A2, PLA2"/>
    <property type="match status" value="1"/>
</dbReference>
<keyword evidence="9" id="KW-0443">Lipid metabolism</keyword>
<comment type="caution">
    <text evidence="14">The sequence shown here is derived from an EMBL/GenBank/DDBJ whole genome shotgun (WGS) entry which is preliminary data.</text>
</comment>
<dbReference type="Proteomes" id="UP001159405">
    <property type="component" value="Unassembled WGS sequence"/>
</dbReference>
<evidence type="ECO:0000256" key="9">
    <source>
        <dbReference type="ARBA" id="ARBA00023098"/>
    </source>
</evidence>
<reference evidence="14 15" key="1">
    <citation type="submission" date="2022-05" db="EMBL/GenBank/DDBJ databases">
        <authorList>
            <consortium name="Genoscope - CEA"/>
            <person name="William W."/>
        </authorList>
    </citation>
    <scope>NUCLEOTIDE SEQUENCE [LARGE SCALE GENOMIC DNA]</scope>
</reference>
<evidence type="ECO:0000256" key="4">
    <source>
        <dbReference type="ARBA" id="ARBA00022525"/>
    </source>
</evidence>
<evidence type="ECO:0000256" key="8">
    <source>
        <dbReference type="ARBA" id="ARBA00022963"/>
    </source>
</evidence>
<name>A0ABN8PG50_9CNID</name>
<keyword evidence="8" id="KW-0442">Lipid degradation</keyword>
<sequence>AEPAIEIKLKQQFWEIDLPALDLLRVKVYKTGKIMEGIFVVTLFLLGPVFSFPFAKSSDEDAPLLNSELPVENPSKSKHNPDGNVNDKRNLYQFHKMIECSTNLSSYHYLDYGCYCGYGGGGNAVDETDMCCKIHDACYEAISNHPNLCPFESSVYWKIYSRDDTCTGCNSVNDDCQSAICKCDSVAAQCFAKNKINPVYEKYPQRKCK</sequence>
<keyword evidence="7" id="KW-0106">Calcium</keyword>
<evidence type="ECO:0000313" key="14">
    <source>
        <dbReference type="EMBL" id="CAH3142635.1"/>
    </source>
</evidence>
<evidence type="ECO:0000313" key="15">
    <source>
        <dbReference type="Proteomes" id="UP001159405"/>
    </source>
</evidence>
<evidence type="ECO:0000256" key="5">
    <source>
        <dbReference type="ARBA" id="ARBA00022723"/>
    </source>
</evidence>
<keyword evidence="12" id="KW-0812">Transmembrane</keyword>
<gene>
    <name evidence="14" type="ORF">PLOB_00042494</name>
</gene>
<dbReference type="EC" id="3.1.1.4" evidence="3"/>
<dbReference type="SMART" id="SM00085">
    <property type="entry name" value="PA2c"/>
    <property type="match status" value="1"/>
</dbReference>
<comment type="similarity">
    <text evidence="11">Belongs to the phospholipase A2 family.</text>
</comment>
<dbReference type="InterPro" id="IPR016090">
    <property type="entry name" value="PLA2-like_dom"/>
</dbReference>
<evidence type="ECO:0000256" key="11">
    <source>
        <dbReference type="RuleBase" id="RU003654"/>
    </source>
</evidence>